<dbReference type="PIRSF" id="PIRSF018266">
    <property type="entry name" value="FecR"/>
    <property type="match status" value="1"/>
</dbReference>
<evidence type="ECO:0000313" key="3">
    <source>
        <dbReference type="EMBL" id="RXK86855.1"/>
    </source>
</evidence>
<keyword evidence="4" id="KW-1185">Reference proteome</keyword>
<dbReference type="Proteomes" id="UP000290545">
    <property type="component" value="Unassembled WGS sequence"/>
</dbReference>
<name>A0A4Q1DDA8_9BACT</name>
<dbReference type="Gene3D" id="3.55.50.30">
    <property type="match status" value="1"/>
</dbReference>
<keyword evidence="1" id="KW-0472">Membrane</keyword>
<dbReference type="PANTHER" id="PTHR30273">
    <property type="entry name" value="PERIPLASMIC SIGNAL SENSOR AND SIGMA FACTOR ACTIVATOR FECR-RELATED"/>
    <property type="match status" value="1"/>
</dbReference>
<dbReference type="Pfam" id="PF04773">
    <property type="entry name" value="FecR"/>
    <property type="match status" value="1"/>
</dbReference>
<dbReference type="OrthoDB" id="923517at2"/>
<gene>
    <name evidence="3" type="ORF">ESB13_08680</name>
</gene>
<accession>A0A4Q1DDA8</accession>
<sequence length="337" mass="38126">MEKYNDYTAADFLDDNFFILYIRDAEPAVVAQWEQWLQTNPASMPAFNEAQQYLYAVLSAERIRPDDAFESTMLAGIRAGIGAEERRITRIRRIRFWTASAAACLALVAASVWYYRTPVVISTQLGEHRRVELPDHSIITLNANSSLTYYHAWWLRNKREVWLKGEALFEVAHINRDTSHIAPGERFIAYAGPLQVQVLGTTFNIKQRRNEIAVSLIKGKISVTNSRQGNPVLLEQGAAVRLVNDSLITTHVNELTNQPAAWIDSKIIAHGMSVQDIINNYEDTYGYRIVLDNPALAKKTIDGTISIGAEDNLLFMLANILNTDIERNGKLIYLKSR</sequence>
<protein>
    <recommendedName>
        <fullName evidence="2">FecR protein domain-containing protein</fullName>
    </recommendedName>
</protein>
<dbReference type="InterPro" id="IPR012373">
    <property type="entry name" value="Ferrdict_sens_TM"/>
</dbReference>
<dbReference type="InterPro" id="IPR006860">
    <property type="entry name" value="FecR"/>
</dbReference>
<feature type="domain" description="FecR protein" evidence="2">
    <location>
        <begin position="120"/>
        <end position="221"/>
    </location>
</feature>
<reference evidence="3 4" key="1">
    <citation type="submission" date="2019-01" db="EMBL/GenBank/DDBJ databases">
        <title>Filimonas sp. strain TTM-71.</title>
        <authorList>
            <person name="Chen W.-M."/>
        </authorList>
    </citation>
    <scope>NUCLEOTIDE SEQUENCE [LARGE SCALE GENOMIC DNA]</scope>
    <source>
        <strain evidence="3 4">TTM-71</strain>
    </source>
</reference>
<organism evidence="3 4">
    <name type="scientific">Filimonas effusa</name>
    <dbReference type="NCBI Taxonomy" id="2508721"/>
    <lineage>
        <taxon>Bacteria</taxon>
        <taxon>Pseudomonadati</taxon>
        <taxon>Bacteroidota</taxon>
        <taxon>Chitinophagia</taxon>
        <taxon>Chitinophagales</taxon>
        <taxon>Chitinophagaceae</taxon>
        <taxon>Filimonas</taxon>
    </lineage>
</organism>
<feature type="transmembrane region" description="Helical" evidence="1">
    <location>
        <begin position="96"/>
        <end position="115"/>
    </location>
</feature>
<dbReference type="EMBL" id="SDHZ01000001">
    <property type="protein sequence ID" value="RXK86855.1"/>
    <property type="molecule type" value="Genomic_DNA"/>
</dbReference>
<keyword evidence="1" id="KW-0812">Transmembrane</keyword>
<evidence type="ECO:0000259" key="2">
    <source>
        <dbReference type="Pfam" id="PF04773"/>
    </source>
</evidence>
<comment type="caution">
    <text evidence="3">The sequence shown here is derived from an EMBL/GenBank/DDBJ whole genome shotgun (WGS) entry which is preliminary data.</text>
</comment>
<dbReference type="GO" id="GO:0016989">
    <property type="term" value="F:sigma factor antagonist activity"/>
    <property type="evidence" value="ECO:0007669"/>
    <property type="project" value="TreeGrafter"/>
</dbReference>
<dbReference type="AlphaFoldDB" id="A0A4Q1DDA8"/>
<proteinExistence type="predicted"/>
<dbReference type="Gene3D" id="2.60.120.1440">
    <property type="match status" value="1"/>
</dbReference>
<dbReference type="PANTHER" id="PTHR30273:SF2">
    <property type="entry name" value="PROTEIN FECR"/>
    <property type="match status" value="1"/>
</dbReference>
<evidence type="ECO:0000256" key="1">
    <source>
        <dbReference type="SAM" id="Phobius"/>
    </source>
</evidence>
<evidence type="ECO:0000313" key="4">
    <source>
        <dbReference type="Proteomes" id="UP000290545"/>
    </source>
</evidence>
<dbReference type="RefSeq" id="WP_129002604.1">
    <property type="nucleotide sequence ID" value="NZ_SDHZ01000001.1"/>
</dbReference>
<keyword evidence="1" id="KW-1133">Transmembrane helix</keyword>